<dbReference type="PANTHER" id="PTHR30558">
    <property type="entry name" value="EXBD MEMBRANE COMPONENT OF PMF-DRIVEN MACROMOLECULE IMPORT SYSTEM"/>
    <property type="match status" value="1"/>
</dbReference>
<dbReference type="PANTHER" id="PTHR30558:SF3">
    <property type="entry name" value="BIOPOLYMER TRANSPORT PROTEIN EXBD-RELATED"/>
    <property type="match status" value="1"/>
</dbReference>
<accession>A0A381W151</accession>
<evidence type="ECO:0000256" key="1">
    <source>
        <dbReference type="ARBA" id="ARBA00004162"/>
    </source>
</evidence>
<keyword evidence="5" id="KW-0472">Membrane</keyword>
<reference evidence="6" key="1">
    <citation type="submission" date="2018-05" db="EMBL/GenBank/DDBJ databases">
        <authorList>
            <person name="Lanie J.A."/>
            <person name="Ng W.-L."/>
            <person name="Kazmierczak K.M."/>
            <person name="Andrzejewski T.M."/>
            <person name="Davidsen T.M."/>
            <person name="Wayne K.J."/>
            <person name="Tettelin H."/>
            <person name="Glass J.I."/>
            <person name="Rusch D."/>
            <person name="Podicherti R."/>
            <person name="Tsui H.-C.T."/>
            <person name="Winkler M.E."/>
        </authorList>
    </citation>
    <scope>NUCLEOTIDE SEQUENCE</scope>
</reference>
<keyword evidence="4" id="KW-1133">Transmembrane helix</keyword>
<dbReference type="GO" id="GO:0005886">
    <property type="term" value="C:plasma membrane"/>
    <property type="evidence" value="ECO:0007669"/>
    <property type="project" value="UniProtKB-SubCell"/>
</dbReference>
<protein>
    <recommendedName>
        <fullName evidence="7">Biopolymer transporter ExbD</fullName>
    </recommendedName>
</protein>
<evidence type="ECO:0000313" key="6">
    <source>
        <dbReference type="EMBL" id="SVA46214.1"/>
    </source>
</evidence>
<dbReference type="Gene3D" id="3.30.420.270">
    <property type="match status" value="1"/>
</dbReference>
<evidence type="ECO:0000256" key="4">
    <source>
        <dbReference type="ARBA" id="ARBA00022989"/>
    </source>
</evidence>
<dbReference type="Pfam" id="PF02472">
    <property type="entry name" value="ExbD"/>
    <property type="match status" value="1"/>
</dbReference>
<evidence type="ECO:0000256" key="5">
    <source>
        <dbReference type="ARBA" id="ARBA00023136"/>
    </source>
</evidence>
<evidence type="ECO:0000256" key="2">
    <source>
        <dbReference type="ARBA" id="ARBA00022475"/>
    </source>
</evidence>
<dbReference type="InterPro" id="IPR003400">
    <property type="entry name" value="ExbD"/>
</dbReference>
<gene>
    <name evidence="6" type="ORF">METZ01_LOCUS99068</name>
</gene>
<dbReference type="AlphaFoldDB" id="A0A381W151"/>
<name>A0A381W151_9ZZZZ</name>
<evidence type="ECO:0000256" key="3">
    <source>
        <dbReference type="ARBA" id="ARBA00022692"/>
    </source>
</evidence>
<keyword evidence="3" id="KW-0812">Transmembrane</keyword>
<dbReference type="EMBL" id="UINC01010388">
    <property type="protein sequence ID" value="SVA46214.1"/>
    <property type="molecule type" value="Genomic_DNA"/>
</dbReference>
<organism evidence="6">
    <name type="scientific">marine metagenome</name>
    <dbReference type="NCBI Taxonomy" id="408172"/>
    <lineage>
        <taxon>unclassified sequences</taxon>
        <taxon>metagenomes</taxon>
        <taxon>ecological metagenomes</taxon>
    </lineage>
</organism>
<evidence type="ECO:0008006" key="7">
    <source>
        <dbReference type="Google" id="ProtNLM"/>
    </source>
</evidence>
<proteinExistence type="predicted"/>
<sequence>MSPIIDCVFLLLIFFLVATMLKKWEMQIPIKMPDITSSLDATTKQDKFLLGMDKGGVIYRQDGKTQSGFPLFAPVTVSDTFFATLKPDQPIRILAERDTPFQQVIDVLDQCQLAGFERTELKLLSGQVRKHREGDRQ</sequence>
<keyword evidence="2" id="KW-1003">Cell membrane</keyword>
<dbReference type="GO" id="GO:0022857">
    <property type="term" value="F:transmembrane transporter activity"/>
    <property type="evidence" value="ECO:0007669"/>
    <property type="project" value="InterPro"/>
</dbReference>
<comment type="subcellular location">
    <subcellularLocation>
        <location evidence="1">Cell membrane</location>
        <topology evidence="1">Single-pass membrane protein</topology>
    </subcellularLocation>
</comment>